<dbReference type="PANTHER" id="PTHR43345:SF9">
    <property type="entry name" value="3-ISOPROPYLMALATE DEHYDRATASE SMALL SUBUNIT"/>
    <property type="match status" value="1"/>
</dbReference>
<dbReference type="Gene3D" id="3.20.19.10">
    <property type="entry name" value="Aconitase, domain 4"/>
    <property type="match status" value="1"/>
</dbReference>
<dbReference type="EC" id="4.2.1.33" evidence="7"/>
<dbReference type="PANTHER" id="PTHR43345">
    <property type="entry name" value="3-ISOPROPYLMALATE DEHYDRATASE SMALL SUBUNIT 2-RELATED-RELATED"/>
    <property type="match status" value="1"/>
</dbReference>
<keyword evidence="6 7" id="KW-0100">Branched-chain amino acid biosynthesis</keyword>
<comment type="subunit">
    <text evidence="7">Heterodimer of LeuC and LeuD.</text>
</comment>
<dbReference type="Proteomes" id="UP000741360">
    <property type="component" value="Unassembled WGS sequence"/>
</dbReference>
<dbReference type="NCBIfam" id="TIGR02087">
    <property type="entry name" value="LEUD_arch"/>
    <property type="match status" value="1"/>
</dbReference>
<dbReference type="InterPro" id="IPR011827">
    <property type="entry name" value="LeuD_type2/HacB/DmdB"/>
</dbReference>
<name>A0A932GQ55_UNCTE</name>
<evidence type="ECO:0000256" key="6">
    <source>
        <dbReference type="ARBA" id="ARBA00023304"/>
    </source>
</evidence>
<comment type="similarity">
    <text evidence="7">Belongs to the LeuD family. LeuD type 2 subfamily.</text>
</comment>
<proteinExistence type="inferred from homology"/>
<comment type="caution">
    <text evidence="9">The sequence shown here is derived from an EMBL/GenBank/DDBJ whole genome shotgun (WGS) entry which is preliminary data.</text>
</comment>
<dbReference type="SUPFAM" id="SSF52016">
    <property type="entry name" value="LeuD/IlvD-like"/>
    <property type="match status" value="1"/>
</dbReference>
<feature type="domain" description="Aconitase A/isopropylmalate dehydratase small subunit swivel" evidence="8">
    <location>
        <begin position="58"/>
        <end position="104"/>
    </location>
</feature>
<dbReference type="Pfam" id="PF00694">
    <property type="entry name" value="Aconitase_C"/>
    <property type="match status" value="1"/>
</dbReference>
<evidence type="ECO:0000256" key="7">
    <source>
        <dbReference type="HAMAP-Rule" id="MF_01032"/>
    </source>
</evidence>
<evidence type="ECO:0000313" key="10">
    <source>
        <dbReference type="Proteomes" id="UP000741360"/>
    </source>
</evidence>
<evidence type="ECO:0000256" key="2">
    <source>
        <dbReference type="ARBA" id="ARBA00004729"/>
    </source>
</evidence>
<dbReference type="EMBL" id="JACPSX010000172">
    <property type="protein sequence ID" value="MBI3015162.1"/>
    <property type="molecule type" value="Genomic_DNA"/>
</dbReference>
<dbReference type="AlphaFoldDB" id="A0A932GQ55"/>
<protein>
    <recommendedName>
        <fullName evidence="7">3-isopropylmalate dehydratase small subunit</fullName>
        <ecNumber evidence="7">4.2.1.33</ecNumber>
    </recommendedName>
    <alternativeName>
        <fullName evidence="7">Alpha-IPM isomerase</fullName>
        <shortName evidence="7">IPMI</shortName>
    </alternativeName>
    <alternativeName>
        <fullName evidence="7">Isopropylmalate isomerase</fullName>
    </alternativeName>
</protein>
<accession>A0A932GQ55</accession>
<dbReference type="GO" id="GO:0003861">
    <property type="term" value="F:3-isopropylmalate dehydratase activity"/>
    <property type="evidence" value="ECO:0007669"/>
    <property type="project" value="UniProtKB-UniRule"/>
</dbReference>
<keyword evidence="5 7" id="KW-0456">Lyase</keyword>
<reference evidence="9" key="1">
    <citation type="submission" date="2020-07" db="EMBL/GenBank/DDBJ databases">
        <title>Huge and variable diversity of episymbiotic CPR bacteria and DPANN archaea in groundwater ecosystems.</title>
        <authorList>
            <person name="He C.Y."/>
            <person name="Keren R."/>
            <person name="Whittaker M."/>
            <person name="Farag I.F."/>
            <person name="Doudna J."/>
            <person name="Cate J.H.D."/>
            <person name="Banfield J.F."/>
        </authorList>
    </citation>
    <scope>NUCLEOTIDE SEQUENCE</scope>
    <source>
        <strain evidence="9">NC_groundwater_717_Ag_S-0.2um_59_8</strain>
    </source>
</reference>
<comment type="pathway">
    <text evidence="2 7">Amino-acid biosynthesis; L-leucine biosynthesis; L-leucine from 3-methyl-2-oxobutanoate: step 2/4.</text>
</comment>
<sequence length="174" mass="18541">MGLLAIRSVVRAKYGDNVTTDSITSSKYVTSTKPEELAKIALRDYDPAFLQKLSGGGCIVAGKNFGGGSAREWAPVALKAANVNVILAEFFARIFYRNAINVGLPLIECRGISAGVNEGDELEIDLVNGKIENLNSGKAHQGIPIPEFLLDIISSDGLIPYLKNISKPPPDTGP</sequence>
<dbReference type="InterPro" id="IPR000573">
    <property type="entry name" value="AconitaseA/IPMdHydase_ssu_swvl"/>
</dbReference>
<gene>
    <name evidence="7" type="primary">leuD</name>
    <name evidence="9" type="ORF">HYY65_08925</name>
</gene>
<evidence type="ECO:0000256" key="1">
    <source>
        <dbReference type="ARBA" id="ARBA00000491"/>
    </source>
</evidence>
<keyword evidence="4 7" id="KW-0028">Amino-acid biosynthesis</keyword>
<dbReference type="GO" id="GO:0009098">
    <property type="term" value="P:L-leucine biosynthetic process"/>
    <property type="evidence" value="ECO:0007669"/>
    <property type="project" value="UniProtKB-UniRule"/>
</dbReference>
<evidence type="ECO:0000256" key="4">
    <source>
        <dbReference type="ARBA" id="ARBA00022605"/>
    </source>
</evidence>
<dbReference type="HAMAP" id="MF_01032">
    <property type="entry name" value="LeuD_type2"/>
    <property type="match status" value="1"/>
</dbReference>
<keyword evidence="3 7" id="KW-0432">Leucine biosynthesis</keyword>
<organism evidence="9 10">
    <name type="scientific">Tectimicrobiota bacterium</name>
    <dbReference type="NCBI Taxonomy" id="2528274"/>
    <lineage>
        <taxon>Bacteria</taxon>
        <taxon>Pseudomonadati</taxon>
        <taxon>Nitrospinota/Tectimicrobiota group</taxon>
        <taxon>Candidatus Tectimicrobiota</taxon>
    </lineage>
</organism>
<dbReference type="InterPro" id="IPR050075">
    <property type="entry name" value="LeuD"/>
</dbReference>
<evidence type="ECO:0000256" key="5">
    <source>
        <dbReference type="ARBA" id="ARBA00023239"/>
    </source>
</evidence>
<dbReference type="InterPro" id="IPR015928">
    <property type="entry name" value="Aconitase/3IPM_dehydase_swvl"/>
</dbReference>
<evidence type="ECO:0000256" key="3">
    <source>
        <dbReference type="ARBA" id="ARBA00022430"/>
    </source>
</evidence>
<evidence type="ECO:0000313" key="9">
    <source>
        <dbReference type="EMBL" id="MBI3015162.1"/>
    </source>
</evidence>
<comment type="function">
    <text evidence="7">Catalyzes the isomerization between 2-isopropylmalate and 3-isopropylmalate, via the formation of 2-isopropylmaleate.</text>
</comment>
<comment type="catalytic activity">
    <reaction evidence="1 7">
        <text>(2R,3S)-3-isopropylmalate = (2S)-2-isopropylmalate</text>
        <dbReference type="Rhea" id="RHEA:32287"/>
        <dbReference type="ChEBI" id="CHEBI:1178"/>
        <dbReference type="ChEBI" id="CHEBI:35121"/>
        <dbReference type="EC" id="4.2.1.33"/>
    </reaction>
</comment>
<evidence type="ECO:0000259" key="8">
    <source>
        <dbReference type="Pfam" id="PF00694"/>
    </source>
</evidence>